<reference evidence="1" key="1">
    <citation type="submission" date="2020-05" db="EMBL/GenBank/DDBJ databases">
        <title>Mycena genomes resolve the evolution of fungal bioluminescence.</title>
        <authorList>
            <person name="Tsai I.J."/>
        </authorList>
    </citation>
    <scope>NUCLEOTIDE SEQUENCE</scope>
    <source>
        <strain evidence="1">160909Yilan</strain>
    </source>
</reference>
<dbReference type="AlphaFoldDB" id="A0A8H7DIW9"/>
<sequence length="203" mass="22508">MDTRRHIIRMFDEMLKATAGIPSMSHQDSEVSVTLTLNVQIIGRDSLGQPRKLEITFNVVNIGRHEIYDPRMEPLYRAFVEEIGPELTHTSDEWACLECALPATDTVWFLMYTPQIPNPGSILIGAGCKTCALKMRRATPKAVQIANRLCGVNDDQLPPYASNILLPPSALTAVGFGDVSLREVQACQILQVLTILQHAVQLI</sequence>
<proteinExistence type="predicted"/>
<evidence type="ECO:0000313" key="2">
    <source>
        <dbReference type="Proteomes" id="UP000623467"/>
    </source>
</evidence>
<protein>
    <submittedName>
        <fullName evidence="1">Uncharacterized protein</fullName>
    </submittedName>
</protein>
<dbReference type="Proteomes" id="UP000623467">
    <property type="component" value="Unassembled WGS sequence"/>
</dbReference>
<dbReference type="OrthoDB" id="2900813at2759"/>
<evidence type="ECO:0000313" key="1">
    <source>
        <dbReference type="EMBL" id="KAF7373933.1"/>
    </source>
</evidence>
<keyword evidence="2" id="KW-1185">Reference proteome</keyword>
<organism evidence="1 2">
    <name type="scientific">Mycena sanguinolenta</name>
    <dbReference type="NCBI Taxonomy" id="230812"/>
    <lineage>
        <taxon>Eukaryota</taxon>
        <taxon>Fungi</taxon>
        <taxon>Dikarya</taxon>
        <taxon>Basidiomycota</taxon>
        <taxon>Agaricomycotina</taxon>
        <taxon>Agaricomycetes</taxon>
        <taxon>Agaricomycetidae</taxon>
        <taxon>Agaricales</taxon>
        <taxon>Marasmiineae</taxon>
        <taxon>Mycenaceae</taxon>
        <taxon>Mycena</taxon>
    </lineage>
</organism>
<gene>
    <name evidence="1" type="ORF">MSAN_00605700</name>
</gene>
<accession>A0A8H7DIW9</accession>
<comment type="caution">
    <text evidence="1">The sequence shown here is derived from an EMBL/GenBank/DDBJ whole genome shotgun (WGS) entry which is preliminary data.</text>
</comment>
<name>A0A8H7DIW9_9AGAR</name>
<dbReference type="EMBL" id="JACAZH010000003">
    <property type="protein sequence ID" value="KAF7373933.1"/>
    <property type="molecule type" value="Genomic_DNA"/>
</dbReference>